<dbReference type="PANTHER" id="PTHR43040:SF1">
    <property type="entry name" value="RIBONUCLEASE D"/>
    <property type="match status" value="1"/>
</dbReference>
<evidence type="ECO:0000313" key="3">
    <source>
        <dbReference type="Proteomes" id="UP000006906"/>
    </source>
</evidence>
<dbReference type="InParanoid" id="A0A2K3DVT2"/>
<reference evidence="2 3" key="1">
    <citation type="journal article" date="2007" name="Science">
        <title>The Chlamydomonas genome reveals the evolution of key animal and plant functions.</title>
        <authorList>
            <person name="Merchant S.S."/>
            <person name="Prochnik S.E."/>
            <person name="Vallon O."/>
            <person name="Harris E.H."/>
            <person name="Karpowicz S.J."/>
            <person name="Witman G.B."/>
            <person name="Terry A."/>
            <person name="Salamov A."/>
            <person name="Fritz-Laylin L.K."/>
            <person name="Marechal-Drouard L."/>
            <person name="Marshall W.F."/>
            <person name="Qu L.H."/>
            <person name="Nelson D.R."/>
            <person name="Sanderfoot A.A."/>
            <person name="Spalding M.H."/>
            <person name="Kapitonov V.V."/>
            <person name="Ren Q."/>
            <person name="Ferris P."/>
            <person name="Lindquist E."/>
            <person name="Shapiro H."/>
            <person name="Lucas S.M."/>
            <person name="Grimwood J."/>
            <person name="Schmutz J."/>
            <person name="Cardol P."/>
            <person name="Cerutti H."/>
            <person name="Chanfreau G."/>
            <person name="Chen C.L."/>
            <person name="Cognat V."/>
            <person name="Croft M.T."/>
            <person name="Dent R."/>
            <person name="Dutcher S."/>
            <person name="Fernandez E."/>
            <person name="Fukuzawa H."/>
            <person name="Gonzalez-Ballester D."/>
            <person name="Gonzalez-Halphen D."/>
            <person name="Hallmann A."/>
            <person name="Hanikenne M."/>
            <person name="Hippler M."/>
            <person name="Inwood W."/>
            <person name="Jabbari K."/>
            <person name="Kalanon M."/>
            <person name="Kuras R."/>
            <person name="Lefebvre P.A."/>
            <person name="Lemaire S.D."/>
            <person name="Lobanov A.V."/>
            <person name="Lohr M."/>
            <person name="Manuell A."/>
            <person name="Meier I."/>
            <person name="Mets L."/>
            <person name="Mittag M."/>
            <person name="Mittelmeier T."/>
            <person name="Moroney J.V."/>
            <person name="Moseley J."/>
            <person name="Napoli C."/>
            <person name="Nedelcu A.M."/>
            <person name="Niyogi K."/>
            <person name="Novoselov S.V."/>
            <person name="Paulsen I.T."/>
            <person name="Pazour G."/>
            <person name="Purton S."/>
            <person name="Ral J.P."/>
            <person name="Riano-Pachon D.M."/>
            <person name="Riekhof W."/>
            <person name="Rymarquis L."/>
            <person name="Schroda M."/>
            <person name="Stern D."/>
            <person name="Umen J."/>
            <person name="Willows R."/>
            <person name="Wilson N."/>
            <person name="Zimmer S.L."/>
            <person name="Allmer J."/>
            <person name="Balk J."/>
            <person name="Bisova K."/>
            <person name="Chen C.J."/>
            <person name="Elias M."/>
            <person name="Gendler K."/>
            <person name="Hauser C."/>
            <person name="Lamb M.R."/>
            <person name="Ledford H."/>
            <person name="Long J.C."/>
            <person name="Minagawa J."/>
            <person name="Page M.D."/>
            <person name="Pan J."/>
            <person name="Pootakham W."/>
            <person name="Roje S."/>
            <person name="Rose A."/>
            <person name="Stahlberg E."/>
            <person name="Terauchi A.M."/>
            <person name="Yang P."/>
            <person name="Ball S."/>
            <person name="Bowler C."/>
            <person name="Dieckmann C.L."/>
            <person name="Gladyshev V.N."/>
            <person name="Green P."/>
            <person name="Jorgensen R."/>
            <person name="Mayfield S."/>
            <person name="Mueller-Roeber B."/>
            <person name="Rajamani S."/>
            <person name="Sayre R.T."/>
            <person name="Brokstein P."/>
            <person name="Dubchak I."/>
            <person name="Goodstein D."/>
            <person name="Hornick L."/>
            <person name="Huang Y.W."/>
            <person name="Jhaveri J."/>
            <person name="Luo Y."/>
            <person name="Martinez D."/>
            <person name="Ngau W.C."/>
            <person name="Otillar B."/>
            <person name="Poliakov A."/>
            <person name="Porter A."/>
            <person name="Szajkowski L."/>
            <person name="Werner G."/>
            <person name="Zhou K."/>
            <person name="Grigoriev I.V."/>
            <person name="Rokhsar D.S."/>
            <person name="Grossman A.R."/>
        </authorList>
    </citation>
    <scope>NUCLEOTIDE SEQUENCE [LARGE SCALE GENOMIC DNA]</scope>
    <source>
        <strain evidence="3">CC-503</strain>
    </source>
</reference>
<dbReference type="PANTHER" id="PTHR43040">
    <property type="entry name" value="RIBONUCLEASE D"/>
    <property type="match status" value="1"/>
</dbReference>
<dbReference type="GO" id="GO:0008408">
    <property type="term" value="F:3'-5' exonuclease activity"/>
    <property type="evidence" value="ECO:0007669"/>
    <property type="project" value="InterPro"/>
</dbReference>
<proteinExistence type="predicted"/>
<dbReference type="InterPro" id="IPR036397">
    <property type="entry name" value="RNaseH_sf"/>
</dbReference>
<dbReference type="SMART" id="SM00474">
    <property type="entry name" value="35EXOc"/>
    <property type="match status" value="1"/>
</dbReference>
<dbReference type="KEGG" id="cre:CHLRE_03g152425v5"/>
<name>A0A2K3DVT2_CHLRE</name>
<keyword evidence="3" id="KW-1185">Reference proteome</keyword>
<dbReference type="GO" id="GO:0006139">
    <property type="term" value="P:nucleobase-containing compound metabolic process"/>
    <property type="evidence" value="ECO:0007669"/>
    <property type="project" value="InterPro"/>
</dbReference>
<dbReference type="Proteomes" id="UP000006906">
    <property type="component" value="Chromosome 3"/>
</dbReference>
<dbReference type="Pfam" id="PF01612">
    <property type="entry name" value="DNA_pol_A_exo1"/>
    <property type="match status" value="1"/>
</dbReference>
<dbReference type="InterPro" id="IPR012337">
    <property type="entry name" value="RNaseH-like_sf"/>
</dbReference>
<dbReference type="InterPro" id="IPR002562">
    <property type="entry name" value="3'-5'_exonuclease_dom"/>
</dbReference>
<evidence type="ECO:0000313" key="2">
    <source>
        <dbReference type="EMBL" id="PNW84638.1"/>
    </source>
</evidence>
<protein>
    <recommendedName>
        <fullName evidence="1">3'-5' exonuclease domain-containing protein</fullName>
    </recommendedName>
</protein>
<accession>A0A2K3DVT2</accession>
<dbReference type="ExpressionAtlas" id="A0A2K3DVT2">
    <property type="expression patterns" value="baseline and differential"/>
</dbReference>
<dbReference type="AlphaFoldDB" id="A0A2K3DVT2"/>
<dbReference type="SUPFAM" id="SSF53098">
    <property type="entry name" value="Ribonuclease H-like"/>
    <property type="match status" value="1"/>
</dbReference>
<dbReference type="Gramene" id="PNW84638">
    <property type="protein sequence ID" value="PNW84638"/>
    <property type="gene ID" value="CHLRE_03g152425v5"/>
</dbReference>
<dbReference type="PaxDb" id="3055-EDP00147"/>
<feature type="domain" description="3'-5' exonuclease" evidence="1">
    <location>
        <begin position="39"/>
        <end position="261"/>
    </location>
</feature>
<sequence length="303" mass="32455">MSTLTSHLQNLASAFGMRGNVKLLTAKLKDGAPLAYGIAQVVDSVGALESMLTSLAGSKQLAVDAEGISLGRTGKLCLLSIAPAPPPGAPADTPAPVFLLDVSALAATAFKHRPAAGTSSGAAGGGGPVRTLQEVLECGRVTKLLYDVRCDAEALYHQHGVRLGGAVDLQLAEVAYRRYGPAMRRVGYVVGLARALETYLSPELRERWRATRVDKGALRDAYERDPGYWDRRPLTQEQVRYASDDVLYLHHLHAQFKAALQPVILERVARFSDYRIQDSIKPAAANTNEAAQDASRVMAPAGL</sequence>
<dbReference type="GeneID" id="5723124"/>
<gene>
    <name evidence="2" type="ORF">CHLRE_03g152425v5</name>
</gene>
<dbReference type="Gene3D" id="3.30.420.10">
    <property type="entry name" value="Ribonuclease H-like superfamily/Ribonuclease H"/>
    <property type="match status" value="1"/>
</dbReference>
<dbReference type="RefSeq" id="XP_001697485.2">
    <property type="nucleotide sequence ID" value="XM_001697433.3"/>
</dbReference>
<dbReference type="STRING" id="3055.A0A2K3DVT2"/>
<dbReference type="OrthoDB" id="532819at2759"/>
<dbReference type="GO" id="GO:0003676">
    <property type="term" value="F:nucleic acid binding"/>
    <property type="evidence" value="ECO:0007669"/>
    <property type="project" value="InterPro"/>
</dbReference>
<organism evidence="2 3">
    <name type="scientific">Chlamydomonas reinhardtii</name>
    <name type="common">Chlamydomonas smithii</name>
    <dbReference type="NCBI Taxonomy" id="3055"/>
    <lineage>
        <taxon>Eukaryota</taxon>
        <taxon>Viridiplantae</taxon>
        <taxon>Chlorophyta</taxon>
        <taxon>core chlorophytes</taxon>
        <taxon>Chlorophyceae</taxon>
        <taxon>CS clade</taxon>
        <taxon>Chlamydomonadales</taxon>
        <taxon>Chlamydomonadaceae</taxon>
        <taxon>Chlamydomonas</taxon>
    </lineage>
</organism>
<evidence type="ECO:0000259" key="1">
    <source>
        <dbReference type="SMART" id="SM00474"/>
    </source>
</evidence>
<dbReference type="EMBL" id="CM008964">
    <property type="protein sequence ID" value="PNW84638.1"/>
    <property type="molecule type" value="Genomic_DNA"/>
</dbReference>